<dbReference type="Gene3D" id="1.20.1250.20">
    <property type="entry name" value="MFS general substrate transporter like domains"/>
    <property type="match status" value="2"/>
</dbReference>
<feature type="transmembrane region" description="Helical" evidence="6">
    <location>
        <begin position="298"/>
        <end position="317"/>
    </location>
</feature>
<dbReference type="GO" id="GO:0022857">
    <property type="term" value="F:transmembrane transporter activity"/>
    <property type="evidence" value="ECO:0007669"/>
    <property type="project" value="InterPro"/>
</dbReference>
<evidence type="ECO:0000313" key="8">
    <source>
        <dbReference type="EMBL" id="ACL70758.1"/>
    </source>
</evidence>
<feature type="transmembrane region" description="Helical" evidence="6">
    <location>
        <begin position="88"/>
        <end position="107"/>
    </location>
</feature>
<dbReference type="PROSITE" id="PS50850">
    <property type="entry name" value="MFS"/>
    <property type="match status" value="1"/>
</dbReference>
<keyword evidence="3 6" id="KW-0812">Transmembrane</keyword>
<feature type="transmembrane region" description="Helical" evidence="6">
    <location>
        <begin position="214"/>
        <end position="236"/>
    </location>
</feature>
<evidence type="ECO:0000259" key="7">
    <source>
        <dbReference type="PROSITE" id="PS50850"/>
    </source>
</evidence>
<dbReference type="InterPro" id="IPR011701">
    <property type="entry name" value="MFS"/>
</dbReference>
<feature type="domain" description="Major facilitator superfamily (MFS) profile" evidence="7">
    <location>
        <begin position="44"/>
        <end position="438"/>
    </location>
</feature>
<dbReference type="EMBL" id="CP001098">
    <property type="protein sequence ID" value="ACL70758.1"/>
    <property type="molecule type" value="Genomic_DNA"/>
</dbReference>
<keyword evidence="4 6" id="KW-1133">Transmembrane helix</keyword>
<dbReference type="InterPro" id="IPR036259">
    <property type="entry name" value="MFS_trans_sf"/>
</dbReference>
<dbReference type="Proteomes" id="UP000000719">
    <property type="component" value="Chromosome"/>
</dbReference>
<feature type="transmembrane region" description="Helical" evidence="6">
    <location>
        <begin position="265"/>
        <end position="286"/>
    </location>
</feature>
<dbReference type="InterPro" id="IPR020846">
    <property type="entry name" value="MFS_dom"/>
</dbReference>
<reference evidence="8 9" key="1">
    <citation type="journal article" date="2009" name="PLoS ONE">
        <title>Genome analysis of the anaerobic thermohalophilic bacterium Halothermothrix orenii.</title>
        <authorList>
            <person name="Mavromatis K."/>
            <person name="Ivanova N."/>
            <person name="Anderson I."/>
            <person name="Lykidis A."/>
            <person name="Hooper S.D."/>
            <person name="Sun H."/>
            <person name="Kunin V."/>
            <person name="Lapidus A."/>
            <person name="Hugenholtz P."/>
            <person name="Patel B."/>
            <person name="Kyrpides N.C."/>
        </authorList>
    </citation>
    <scope>NUCLEOTIDE SEQUENCE [LARGE SCALE GENOMIC DNA]</scope>
    <source>
        <strain evidence="9">H 168 / OCM 544 / DSM 9562</strain>
    </source>
</reference>
<evidence type="ECO:0000256" key="4">
    <source>
        <dbReference type="ARBA" id="ARBA00022989"/>
    </source>
</evidence>
<dbReference type="eggNOG" id="COG2211">
    <property type="taxonomic scope" value="Bacteria"/>
</dbReference>
<evidence type="ECO:0000256" key="6">
    <source>
        <dbReference type="SAM" id="Phobius"/>
    </source>
</evidence>
<dbReference type="KEGG" id="hor:Hore_20110"/>
<feature type="transmembrane region" description="Helical" evidence="6">
    <location>
        <begin position="52"/>
        <end position="76"/>
    </location>
</feature>
<dbReference type="HOGENOM" id="CLU_025894_0_1_9"/>
<evidence type="ECO:0000256" key="2">
    <source>
        <dbReference type="ARBA" id="ARBA00022448"/>
    </source>
</evidence>
<evidence type="ECO:0000313" key="9">
    <source>
        <dbReference type="Proteomes" id="UP000000719"/>
    </source>
</evidence>
<evidence type="ECO:0000256" key="5">
    <source>
        <dbReference type="ARBA" id="ARBA00023136"/>
    </source>
</evidence>
<dbReference type="SUPFAM" id="SSF103473">
    <property type="entry name" value="MFS general substrate transporter"/>
    <property type="match status" value="1"/>
</dbReference>
<feature type="transmembrane region" description="Helical" evidence="6">
    <location>
        <begin position="138"/>
        <end position="161"/>
    </location>
</feature>
<feature type="transmembrane region" description="Helical" evidence="6">
    <location>
        <begin position="337"/>
        <end position="356"/>
    </location>
</feature>
<feature type="transmembrane region" description="Helical" evidence="6">
    <location>
        <begin position="173"/>
        <end position="194"/>
    </location>
</feature>
<evidence type="ECO:0000256" key="3">
    <source>
        <dbReference type="ARBA" id="ARBA00022692"/>
    </source>
</evidence>
<comment type="subcellular location">
    <subcellularLocation>
        <location evidence="1">Cell membrane</location>
        <topology evidence="1">Multi-pass membrane protein</topology>
    </subcellularLocation>
</comment>
<name>B8CZQ6_HALOH</name>
<gene>
    <name evidence="8" type="ordered locus">Hore_20110</name>
</gene>
<dbReference type="PANTHER" id="PTHR23525:SF1">
    <property type="entry name" value="NODULIN-LIKE DOMAIN-CONTAINING PROTEIN"/>
    <property type="match status" value="1"/>
</dbReference>
<organism evidence="8 9">
    <name type="scientific">Halothermothrix orenii (strain H 168 / OCM 544 / DSM 9562)</name>
    <dbReference type="NCBI Taxonomy" id="373903"/>
    <lineage>
        <taxon>Bacteria</taxon>
        <taxon>Bacillati</taxon>
        <taxon>Bacillota</taxon>
        <taxon>Clostridia</taxon>
        <taxon>Halanaerobiales</taxon>
        <taxon>Halothermotrichaceae</taxon>
        <taxon>Halothermothrix</taxon>
    </lineage>
</organism>
<sequence>MLWQFDFLTQYVKINHRIIIYFKLEGQTNTVTMSQLTNYVHRIRNFSVNARSFLGCVVLSFISLGAMQVILGLYFLELGYTESFVGKAVAARTLATGILAIPAGALIEKMGPKRILLMASFLIGSSLIVQGITSNKIILIGANLIYGSAFAILLVMMAPFLSNNSDDNEREELFSFNFILMTAARTIGTLLVGFLPPLFFNTILAGKTNTVLAYQYVLITLGIISLGAIIPALFIYEKENKFNCSKKKARLVTSLKKKRIRRLSLYQLFFGIGSGMIAPFFSVFLAKNLGAGSERVSTIMFLYRAAIALALFLTPLLTNKFGKVKSVGVAQFGSLPFLLAIVLVPNFAVVSMAFLLRGALVNMARPIASDFAMEITPDTQQTIASSLMRTSKSIAHGGSATAAGWIINHFGYQATYFLTFCFYFISALLFVKSFRELEQKELQYRTG</sequence>
<keyword evidence="5 6" id="KW-0472">Membrane</keyword>
<dbReference type="Pfam" id="PF07690">
    <property type="entry name" value="MFS_1"/>
    <property type="match status" value="2"/>
</dbReference>
<proteinExistence type="predicted"/>
<dbReference type="STRING" id="373903.Hore_20110"/>
<keyword evidence="2" id="KW-0813">Transport</keyword>
<dbReference type="PANTHER" id="PTHR23525">
    <property type="entry name" value="TRANSPORTER, PUTATIVE-RELATED"/>
    <property type="match status" value="1"/>
</dbReference>
<evidence type="ECO:0000256" key="1">
    <source>
        <dbReference type="ARBA" id="ARBA00004651"/>
    </source>
</evidence>
<dbReference type="GO" id="GO:0005886">
    <property type="term" value="C:plasma membrane"/>
    <property type="evidence" value="ECO:0007669"/>
    <property type="project" value="UniProtKB-SubCell"/>
</dbReference>
<feature type="transmembrane region" description="Helical" evidence="6">
    <location>
        <begin position="414"/>
        <end position="431"/>
    </location>
</feature>
<feature type="transmembrane region" description="Helical" evidence="6">
    <location>
        <begin position="114"/>
        <end position="132"/>
    </location>
</feature>
<dbReference type="AlphaFoldDB" id="B8CZQ6"/>
<protein>
    <submittedName>
        <fullName evidence="8">Major facilitator superfamily MFS_1</fullName>
    </submittedName>
</protein>
<accession>B8CZQ6</accession>
<keyword evidence="9" id="KW-1185">Reference proteome</keyword>